<sequence length="131" mass="14537">MTGNWRRLSKISLKPKFINSDAPLRFCAIDAFGTVSPEPTPCKLKGERKRVHFREPLCDSSRTDSFQRVATSLSLFTAPRGGPCPVLEEEQGVGHSCMRDDSVWILDLIAIVRTATTPKATTYPDSDTHSN</sequence>
<dbReference type="AlphaFoldDB" id="A0A0E9NRY2"/>
<gene>
    <name evidence="1" type="ORF">G7K_6714-t1</name>
</gene>
<reference evidence="1 2" key="3">
    <citation type="journal article" date="2015" name="Genome Announc.">
        <title>Draft Genome Sequence of the Archiascomycetous Yeast Saitoella complicata.</title>
        <authorList>
            <person name="Yamauchi K."/>
            <person name="Kondo S."/>
            <person name="Hamamoto M."/>
            <person name="Takahashi Y."/>
            <person name="Ogura Y."/>
            <person name="Hayashi T."/>
            <person name="Nishida H."/>
        </authorList>
    </citation>
    <scope>NUCLEOTIDE SEQUENCE [LARGE SCALE GENOMIC DNA]</scope>
    <source>
        <strain evidence="1 2">NRRL Y-17804</strain>
    </source>
</reference>
<dbReference type="EMBL" id="BACD03000078">
    <property type="protein sequence ID" value="GAO52642.1"/>
    <property type="molecule type" value="Genomic_DNA"/>
</dbReference>
<evidence type="ECO:0000313" key="1">
    <source>
        <dbReference type="EMBL" id="GAO52642.1"/>
    </source>
</evidence>
<protein>
    <submittedName>
        <fullName evidence="1">Uncharacterized protein</fullName>
    </submittedName>
</protein>
<reference evidence="1 2" key="2">
    <citation type="journal article" date="2014" name="J. Gen. Appl. Microbiol.">
        <title>The early diverging ascomycetous budding yeast Saitoella complicata has three histone deacetylases belonging to the Clr6, Hos2, and Rpd3 lineages.</title>
        <authorList>
            <person name="Nishida H."/>
            <person name="Matsumoto T."/>
            <person name="Kondo S."/>
            <person name="Hamamoto M."/>
            <person name="Yoshikawa H."/>
        </authorList>
    </citation>
    <scope>NUCLEOTIDE SEQUENCE [LARGE SCALE GENOMIC DNA]</scope>
    <source>
        <strain evidence="1 2">NRRL Y-17804</strain>
    </source>
</reference>
<reference evidence="1 2" key="1">
    <citation type="journal article" date="2011" name="J. Gen. Appl. Microbiol.">
        <title>Draft genome sequencing of the enigmatic yeast Saitoella complicata.</title>
        <authorList>
            <person name="Nishida H."/>
            <person name="Hamamoto M."/>
            <person name="Sugiyama J."/>
        </authorList>
    </citation>
    <scope>NUCLEOTIDE SEQUENCE [LARGE SCALE GENOMIC DNA]</scope>
    <source>
        <strain evidence="1 2">NRRL Y-17804</strain>
    </source>
</reference>
<organism evidence="1 2">
    <name type="scientific">Saitoella complicata (strain BCRC 22490 / CBS 7301 / JCM 7358 / NBRC 10748 / NRRL Y-17804)</name>
    <dbReference type="NCBI Taxonomy" id="698492"/>
    <lineage>
        <taxon>Eukaryota</taxon>
        <taxon>Fungi</taxon>
        <taxon>Dikarya</taxon>
        <taxon>Ascomycota</taxon>
        <taxon>Taphrinomycotina</taxon>
        <taxon>Taphrinomycotina incertae sedis</taxon>
        <taxon>Saitoella</taxon>
    </lineage>
</organism>
<name>A0A0E9NRY2_SAICN</name>
<evidence type="ECO:0000313" key="2">
    <source>
        <dbReference type="Proteomes" id="UP000033140"/>
    </source>
</evidence>
<proteinExistence type="predicted"/>
<dbReference type="Proteomes" id="UP000033140">
    <property type="component" value="Unassembled WGS sequence"/>
</dbReference>
<accession>A0A0E9NRY2</accession>
<comment type="caution">
    <text evidence="1">The sequence shown here is derived from an EMBL/GenBank/DDBJ whole genome shotgun (WGS) entry which is preliminary data.</text>
</comment>
<keyword evidence="2" id="KW-1185">Reference proteome</keyword>